<dbReference type="Gene3D" id="3.40.350.10">
    <property type="entry name" value="Creatinase/prolidase N-terminal domain"/>
    <property type="match status" value="1"/>
</dbReference>
<dbReference type="AlphaFoldDB" id="A0A2R7Y3Y6"/>
<dbReference type="CDD" id="cd01066">
    <property type="entry name" value="APP_MetAP"/>
    <property type="match status" value="1"/>
</dbReference>
<evidence type="ECO:0008006" key="5">
    <source>
        <dbReference type="Google" id="ProtNLM"/>
    </source>
</evidence>
<protein>
    <recommendedName>
        <fullName evidence="5">Aminopeptidase P family protein</fullName>
    </recommendedName>
</protein>
<dbReference type="InterPro" id="IPR029149">
    <property type="entry name" value="Creatin/AminoP/Spt16_N"/>
</dbReference>
<dbReference type="InterPro" id="IPR000587">
    <property type="entry name" value="Creatinase_N"/>
</dbReference>
<evidence type="ECO:0000259" key="1">
    <source>
        <dbReference type="Pfam" id="PF00557"/>
    </source>
</evidence>
<dbReference type="Gene3D" id="3.90.230.10">
    <property type="entry name" value="Creatinase/methionine aminopeptidase superfamily"/>
    <property type="match status" value="1"/>
</dbReference>
<feature type="domain" description="Creatinase N-terminal" evidence="2">
    <location>
        <begin position="12"/>
        <end position="142"/>
    </location>
</feature>
<dbReference type="InterPro" id="IPR000994">
    <property type="entry name" value="Pept_M24"/>
</dbReference>
<reference evidence="3 4" key="1">
    <citation type="journal article" date="2018" name="Syst. Appl. Microbiol.">
        <title>A new symbiotic nanoarchaeote (Candidatus Nanoclepta minutus) and its host (Zestosphaera tikiterensis gen. nov., sp. nov.) from a New Zealand hot spring.</title>
        <authorList>
            <person name="St John E."/>
            <person name="Liu Y."/>
            <person name="Podar M."/>
            <person name="Stott M.B."/>
            <person name="Meneghin J."/>
            <person name="Chen Z."/>
            <person name="Lagutin K."/>
            <person name="Mitchell K."/>
            <person name="Reysenbach A.L."/>
        </authorList>
    </citation>
    <scope>NUCLEOTIDE SEQUENCE [LARGE SCALE GENOMIC DNA]</scope>
    <source>
        <strain evidence="3">NZ3</strain>
    </source>
</reference>
<evidence type="ECO:0000313" key="3">
    <source>
        <dbReference type="EMBL" id="PUA31542.1"/>
    </source>
</evidence>
<comment type="caution">
    <text evidence="3">The sequence shown here is derived from an EMBL/GenBank/DDBJ whole genome shotgun (WGS) entry which is preliminary data.</text>
</comment>
<dbReference type="InterPro" id="IPR036005">
    <property type="entry name" value="Creatinase/aminopeptidase-like"/>
</dbReference>
<proteinExistence type="predicted"/>
<dbReference type="PANTHER" id="PTHR46112">
    <property type="entry name" value="AMINOPEPTIDASE"/>
    <property type="match status" value="1"/>
</dbReference>
<dbReference type="Proteomes" id="UP000244093">
    <property type="component" value="Unassembled WGS sequence"/>
</dbReference>
<feature type="domain" description="Peptidase M24" evidence="1">
    <location>
        <begin position="152"/>
        <end position="355"/>
    </location>
</feature>
<dbReference type="SUPFAM" id="SSF53092">
    <property type="entry name" value="Creatinase/prolidase N-terminal domain"/>
    <property type="match status" value="1"/>
</dbReference>
<organism evidence="3 4">
    <name type="scientific">Zestosphaera tikiterensis</name>
    <dbReference type="NCBI Taxonomy" id="1973259"/>
    <lineage>
        <taxon>Archaea</taxon>
        <taxon>Thermoproteota</taxon>
        <taxon>Thermoprotei</taxon>
        <taxon>Desulfurococcales</taxon>
        <taxon>Desulfurococcaceae</taxon>
        <taxon>Zestosphaera</taxon>
    </lineage>
</organism>
<evidence type="ECO:0000313" key="4">
    <source>
        <dbReference type="Proteomes" id="UP000244093"/>
    </source>
</evidence>
<name>A0A2R7Y3Y6_9CREN</name>
<dbReference type="InterPro" id="IPR050659">
    <property type="entry name" value="Peptidase_M24B"/>
</dbReference>
<dbReference type="PANTHER" id="PTHR46112:SF2">
    <property type="entry name" value="XAA-PRO AMINOPEPTIDASE P-RELATED"/>
    <property type="match status" value="1"/>
</dbReference>
<dbReference type="EMBL" id="NBVN01000009">
    <property type="protein sequence ID" value="PUA31542.1"/>
    <property type="molecule type" value="Genomic_DNA"/>
</dbReference>
<gene>
    <name evidence="3" type="ORF">B7O98_09130</name>
</gene>
<dbReference type="Pfam" id="PF00557">
    <property type="entry name" value="Peptidase_M24"/>
    <property type="match status" value="1"/>
</dbReference>
<dbReference type="Pfam" id="PF01321">
    <property type="entry name" value="Creatinase_N"/>
    <property type="match status" value="1"/>
</dbReference>
<evidence type="ECO:0000259" key="2">
    <source>
        <dbReference type="Pfam" id="PF01321"/>
    </source>
</evidence>
<accession>A0A2R7Y3Y6</accession>
<dbReference type="SUPFAM" id="SSF55920">
    <property type="entry name" value="Creatinase/aminopeptidase"/>
    <property type="match status" value="1"/>
</dbReference>
<sequence length="363" mass="40493">MLRVPEEVLRRRYLKLQEGIKALGLDAVVVRALSTFIYLTGIKWLRPALIIPADGEPLVFVARGEEEGFKQMSWIKNVDTFVEGGELMGKVSSFLRSIGARKVGMEFGVERDAYILFFETFKRLNKGVEVVDVSDLIDSLRMLKDDYEKQFLREAGAKAKVAFEKALNVIKPGVSETEIAAEVYNTLYKLGSEEPLVYVNAGPHPRIHSEPLSTVKVVEGTTVTVVIDADHFRYYVNKSASIPIGSLSEAGVKALKCMDEVFNAAVEQTKVGVRFADVMKKLDEIYAKHGMLGYRVLGYVHSVGLKVEETPITTILPKHRFMEVKPSMSLAMVHAPILLPGVGQVKREETFIVEEDGRLTQIT</sequence>